<proteinExistence type="predicted"/>
<reference evidence="1" key="1">
    <citation type="submission" date="2021-01" db="EMBL/GenBank/DDBJ databases">
        <authorList>
            <person name="Eckstrom K.M.E."/>
        </authorList>
    </citation>
    <scope>NUCLEOTIDE SEQUENCE</scope>
    <source>
        <strain evidence="1">UVCC 0001</strain>
    </source>
</reference>
<dbReference type="AlphaFoldDB" id="A0AAD9MMN7"/>
<name>A0AAD9MMN7_PROWI</name>
<dbReference type="EMBL" id="JASFZW010000007">
    <property type="protein sequence ID" value="KAK2077251.1"/>
    <property type="molecule type" value="Genomic_DNA"/>
</dbReference>
<organism evidence="1 2">
    <name type="scientific">Prototheca wickerhamii</name>
    <dbReference type="NCBI Taxonomy" id="3111"/>
    <lineage>
        <taxon>Eukaryota</taxon>
        <taxon>Viridiplantae</taxon>
        <taxon>Chlorophyta</taxon>
        <taxon>core chlorophytes</taxon>
        <taxon>Trebouxiophyceae</taxon>
        <taxon>Chlorellales</taxon>
        <taxon>Chlorellaceae</taxon>
        <taxon>Prototheca</taxon>
    </lineage>
</organism>
<evidence type="ECO:0000313" key="2">
    <source>
        <dbReference type="Proteomes" id="UP001255856"/>
    </source>
</evidence>
<dbReference type="Proteomes" id="UP001255856">
    <property type="component" value="Unassembled WGS sequence"/>
</dbReference>
<evidence type="ECO:0000313" key="1">
    <source>
        <dbReference type="EMBL" id="KAK2077251.1"/>
    </source>
</evidence>
<sequence>MELRAGAWSNDAIFGLIDNTTQLIKPAMYRDLEASKDIILKSWYPNVEVQWNTEMSNFENWIMERVSWLDAEFALVAAGQYVYPVSNSLQTPAVEQVAAAGITSAPSP</sequence>
<keyword evidence="2" id="KW-1185">Reference proteome</keyword>
<accession>A0AAD9MMN7</accession>
<gene>
    <name evidence="1" type="ORF">QBZ16_004885</name>
</gene>
<protein>
    <submittedName>
        <fullName evidence="1">Uncharacterized protein</fullName>
    </submittedName>
</protein>
<comment type="caution">
    <text evidence="1">The sequence shown here is derived from an EMBL/GenBank/DDBJ whole genome shotgun (WGS) entry which is preliminary data.</text>
</comment>